<feature type="domain" description="PH" evidence="1">
    <location>
        <begin position="10"/>
        <end position="85"/>
    </location>
</feature>
<dbReference type="Proteomes" id="UP001148838">
    <property type="component" value="Unassembled WGS sequence"/>
</dbReference>
<evidence type="ECO:0000259" key="1">
    <source>
        <dbReference type="PROSITE" id="PS50003"/>
    </source>
</evidence>
<evidence type="ECO:0000313" key="2">
    <source>
        <dbReference type="EMBL" id="KAJ4445611.1"/>
    </source>
</evidence>
<dbReference type="Gene3D" id="2.30.29.30">
    <property type="entry name" value="Pleckstrin-homology domain (PH domain)/Phosphotyrosine-binding domain (PTB)"/>
    <property type="match status" value="1"/>
</dbReference>
<dbReference type="SUPFAM" id="SSF50729">
    <property type="entry name" value="PH domain-like"/>
    <property type="match status" value="1"/>
</dbReference>
<gene>
    <name evidence="2" type="ORF">ANN_12293</name>
</gene>
<proteinExistence type="predicted"/>
<dbReference type="InterPro" id="IPR001849">
    <property type="entry name" value="PH_domain"/>
</dbReference>
<dbReference type="InterPro" id="IPR011993">
    <property type="entry name" value="PH-like_dom_sf"/>
</dbReference>
<keyword evidence="3" id="KW-1185">Reference proteome</keyword>
<sequence length="85" mass="9403">MAGPEDSGGGVRMAGYLDKRGKMKLVSTWKRYWFVLKDQLLLYYKSQLECLNLSACRGSLNMGLASCVRPGAHRGLPQLGRKATP</sequence>
<accession>A0ABQ8THI5</accession>
<comment type="caution">
    <text evidence="2">The sequence shown here is derived from an EMBL/GenBank/DDBJ whole genome shotgun (WGS) entry which is preliminary data.</text>
</comment>
<organism evidence="2 3">
    <name type="scientific">Periplaneta americana</name>
    <name type="common">American cockroach</name>
    <name type="synonym">Blatta americana</name>
    <dbReference type="NCBI Taxonomy" id="6978"/>
    <lineage>
        <taxon>Eukaryota</taxon>
        <taxon>Metazoa</taxon>
        <taxon>Ecdysozoa</taxon>
        <taxon>Arthropoda</taxon>
        <taxon>Hexapoda</taxon>
        <taxon>Insecta</taxon>
        <taxon>Pterygota</taxon>
        <taxon>Neoptera</taxon>
        <taxon>Polyneoptera</taxon>
        <taxon>Dictyoptera</taxon>
        <taxon>Blattodea</taxon>
        <taxon>Blattoidea</taxon>
        <taxon>Blattidae</taxon>
        <taxon>Blattinae</taxon>
        <taxon>Periplaneta</taxon>
    </lineage>
</organism>
<evidence type="ECO:0000313" key="3">
    <source>
        <dbReference type="Proteomes" id="UP001148838"/>
    </source>
</evidence>
<dbReference type="Pfam" id="PF00169">
    <property type="entry name" value="PH"/>
    <property type="match status" value="1"/>
</dbReference>
<reference evidence="2 3" key="1">
    <citation type="journal article" date="2022" name="Allergy">
        <title>Genome assembly and annotation of Periplaneta americana reveal a comprehensive cockroach allergen profile.</title>
        <authorList>
            <person name="Wang L."/>
            <person name="Xiong Q."/>
            <person name="Saelim N."/>
            <person name="Wang L."/>
            <person name="Nong W."/>
            <person name="Wan A.T."/>
            <person name="Shi M."/>
            <person name="Liu X."/>
            <person name="Cao Q."/>
            <person name="Hui J.H.L."/>
            <person name="Sookrung N."/>
            <person name="Leung T.F."/>
            <person name="Tungtrongchitr A."/>
            <person name="Tsui S.K.W."/>
        </authorList>
    </citation>
    <scope>NUCLEOTIDE SEQUENCE [LARGE SCALE GENOMIC DNA]</scope>
    <source>
        <strain evidence="2">PWHHKU_190912</strain>
    </source>
</reference>
<dbReference type="EMBL" id="JAJSOF020000009">
    <property type="protein sequence ID" value="KAJ4445611.1"/>
    <property type="molecule type" value="Genomic_DNA"/>
</dbReference>
<protein>
    <recommendedName>
        <fullName evidence="1">PH domain-containing protein</fullName>
    </recommendedName>
</protein>
<dbReference type="PROSITE" id="PS50003">
    <property type="entry name" value="PH_DOMAIN"/>
    <property type="match status" value="1"/>
</dbReference>
<name>A0ABQ8THI5_PERAM</name>